<organism evidence="2 3">
    <name type="scientific">Aeromicrobium fastidiosum</name>
    <dbReference type="NCBI Taxonomy" id="52699"/>
    <lineage>
        <taxon>Bacteria</taxon>
        <taxon>Bacillati</taxon>
        <taxon>Actinomycetota</taxon>
        <taxon>Actinomycetes</taxon>
        <taxon>Propionibacteriales</taxon>
        <taxon>Nocardioidaceae</taxon>
        <taxon>Aeromicrobium</taxon>
    </lineage>
</organism>
<dbReference type="AlphaFoldDB" id="A0A641AQ01"/>
<comment type="caution">
    <text evidence="2">The sequence shown here is derived from an EMBL/GenBank/DDBJ whole genome shotgun (WGS) entry which is preliminary data.</text>
</comment>
<gene>
    <name evidence="2" type="ORF">ESP62_002075</name>
</gene>
<evidence type="ECO:0000313" key="2">
    <source>
        <dbReference type="EMBL" id="KAA1380015.1"/>
    </source>
</evidence>
<keyword evidence="1" id="KW-1133">Transmembrane helix</keyword>
<proteinExistence type="predicted"/>
<keyword evidence="1" id="KW-0472">Membrane</keyword>
<feature type="transmembrane region" description="Helical" evidence="1">
    <location>
        <begin position="178"/>
        <end position="198"/>
    </location>
</feature>
<feature type="transmembrane region" description="Helical" evidence="1">
    <location>
        <begin position="12"/>
        <end position="37"/>
    </location>
</feature>
<evidence type="ECO:0000313" key="3">
    <source>
        <dbReference type="Proteomes" id="UP001515100"/>
    </source>
</evidence>
<protein>
    <submittedName>
        <fullName evidence="2">Uncharacterized protein</fullName>
    </submittedName>
</protein>
<dbReference type="Proteomes" id="UP001515100">
    <property type="component" value="Unassembled WGS sequence"/>
</dbReference>
<feature type="transmembrane region" description="Helical" evidence="1">
    <location>
        <begin position="140"/>
        <end position="158"/>
    </location>
</feature>
<accession>A0A641AQ01</accession>
<name>A0A641AQ01_9ACTN</name>
<sequence>MQPNKAVSRWGFMASLVTAALVLATVSVAFIGFAVIAGTGGTEDGTMREHACVTIGSDDRMTEDDFARDGSLLRATDRETVCRPYDALGHPRLVQALVDVRPLPIVLAALACLIGLRRVVEGTRDDGPFSTEAVHRLRRLRPWATAYALAGATVYWALGGVANDVVADASWPSDVGLFWPAIGTYVAFTIGVAVFDLGTSQRMDAHERGRSSAGDA</sequence>
<keyword evidence="1" id="KW-0812">Transmembrane</keyword>
<dbReference type="EMBL" id="SDPP02000001">
    <property type="protein sequence ID" value="KAA1380015.1"/>
    <property type="molecule type" value="Genomic_DNA"/>
</dbReference>
<dbReference type="RefSeq" id="WP_129180078.1">
    <property type="nucleotide sequence ID" value="NZ_JAGIOG010000001.1"/>
</dbReference>
<dbReference type="OrthoDB" id="9838259at2"/>
<evidence type="ECO:0000256" key="1">
    <source>
        <dbReference type="SAM" id="Phobius"/>
    </source>
</evidence>
<keyword evidence="3" id="KW-1185">Reference proteome</keyword>
<reference evidence="2" key="1">
    <citation type="submission" date="2019-09" db="EMBL/GenBank/DDBJ databases">
        <authorList>
            <person name="Li J."/>
        </authorList>
    </citation>
    <scope>NUCLEOTIDE SEQUENCE [LARGE SCALE GENOMIC DNA]</scope>
    <source>
        <strain evidence="2">NRBC 14897</strain>
    </source>
</reference>